<dbReference type="PROSITE" id="PS50003">
    <property type="entry name" value="PH_DOMAIN"/>
    <property type="match status" value="1"/>
</dbReference>
<dbReference type="SMART" id="SM00233">
    <property type="entry name" value="PH"/>
    <property type="match status" value="1"/>
</dbReference>
<dbReference type="EnsemblMetazoa" id="MESCA007350-RA">
    <property type="protein sequence ID" value="MESCA007350-PA"/>
    <property type="gene ID" value="MESCA007350"/>
</dbReference>
<dbReference type="EMBL" id="CAQQ02191769">
    <property type="status" value="NOT_ANNOTATED_CDS"/>
    <property type="molecule type" value="Genomic_DNA"/>
</dbReference>
<reference evidence="4" key="1">
    <citation type="submission" date="2013-02" db="EMBL/GenBank/DDBJ databases">
        <authorList>
            <person name="Hughes D."/>
        </authorList>
    </citation>
    <scope>NUCLEOTIDE SEQUENCE</scope>
    <source>
        <strain>Durham</strain>
        <strain evidence="4">NC isolate 2 -- Noor lab</strain>
    </source>
</reference>
<dbReference type="PANTHER" id="PTHR45960:SF2">
    <property type="entry name" value="PROTEIN DAUGHTER OF SEVENLESS"/>
    <property type="match status" value="1"/>
</dbReference>
<name>T1GUE0_MEGSC</name>
<dbReference type="InterPro" id="IPR046355">
    <property type="entry name" value="Gab1-4-like"/>
</dbReference>
<dbReference type="PANTHER" id="PTHR45960">
    <property type="entry name" value="GRB2-ASSOCIATED-BINDING PROTEIN"/>
    <property type="match status" value="1"/>
</dbReference>
<organism evidence="3 4">
    <name type="scientific">Megaselia scalaris</name>
    <name type="common">Humpbacked fly</name>
    <name type="synonym">Phora scalaris</name>
    <dbReference type="NCBI Taxonomy" id="36166"/>
    <lineage>
        <taxon>Eukaryota</taxon>
        <taxon>Metazoa</taxon>
        <taxon>Ecdysozoa</taxon>
        <taxon>Arthropoda</taxon>
        <taxon>Hexapoda</taxon>
        <taxon>Insecta</taxon>
        <taxon>Pterygota</taxon>
        <taxon>Neoptera</taxon>
        <taxon>Endopterygota</taxon>
        <taxon>Diptera</taxon>
        <taxon>Brachycera</taxon>
        <taxon>Muscomorpha</taxon>
        <taxon>Platypezoidea</taxon>
        <taxon>Phoridae</taxon>
        <taxon>Megaseliini</taxon>
        <taxon>Megaselia</taxon>
    </lineage>
</organism>
<proteinExistence type="predicted"/>
<dbReference type="AlphaFoldDB" id="T1GUE0"/>
<reference evidence="3" key="2">
    <citation type="submission" date="2015-06" db="UniProtKB">
        <authorList>
            <consortium name="EnsemblMetazoa"/>
        </authorList>
    </citation>
    <scope>IDENTIFICATION</scope>
</reference>
<feature type="compositionally biased region" description="Polar residues" evidence="1">
    <location>
        <begin position="335"/>
        <end position="361"/>
    </location>
</feature>
<dbReference type="CDD" id="cd13384">
    <property type="entry name" value="PH_Gab2_2"/>
    <property type="match status" value="1"/>
</dbReference>
<dbReference type="GO" id="GO:0005737">
    <property type="term" value="C:cytoplasm"/>
    <property type="evidence" value="ECO:0007669"/>
    <property type="project" value="TreeGrafter"/>
</dbReference>
<dbReference type="GO" id="GO:0007165">
    <property type="term" value="P:signal transduction"/>
    <property type="evidence" value="ECO:0007669"/>
    <property type="project" value="TreeGrafter"/>
</dbReference>
<evidence type="ECO:0000259" key="2">
    <source>
        <dbReference type="PROSITE" id="PS50003"/>
    </source>
</evidence>
<evidence type="ECO:0000313" key="3">
    <source>
        <dbReference type="EnsemblMetazoa" id="MESCA007350-PA"/>
    </source>
</evidence>
<feature type="region of interest" description="Disordered" evidence="1">
    <location>
        <begin position="145"/>
        <end position="189"/>
    </location>
</feature>
<sequence>MNNKEVYYEGWLIKSPPQRIWKARWRRRFFTLKQGEIPQQFCLEYYTDRCCRKLKGTIDLDQCEEVECGLRMEDRKSKFQYIFAVKTQKRIYYLAAEQEEQMRDWVKCICQVCNLHDTKQLQPINFLNDNQRQYYNLCENEIPNEKRATQPVQKRRTANSSNETCTTSLYSSSNASNSTSQTGHGATSASEVIKRVQNNDNDMPYVNAEYSNRETLVCDQKLPQQLDYTNLPAIGAGNAEPQRSPSSQKQNKKKIPENLVLTNQTLDTEVEPSPALSTCSGPYIPISECFSGSPRYLVGGPKTPLNNLDPPTNRSYNNIGFNLTTSDQSYSPKITNFSSFGSGNDSKSRSGRCSPTDSESVFTDDEMTSSNPGPSNQGNATSDTYENLGALGGFIDSRKRKDQKDRLILENISDTENTSPSIVTKNLNTGFQYLNINDHIHDKIHSPDNPIAASTPNLMAVAAASASGQQKQNMNFTNAAIVSRTLPRSGAISQNEPRQIEGNVFRYDFDIDNLPPVDRKLKPKNRQQRKESMDEPISPHQQVPQVDRKLKPSVAPREPASANVMEIRTLPKYIYANGDENSLQAAPPTQHKLQYIELDIAGSSSSSGPGLGPMPMPKSVSNRISLISLNNNNNVFNMANPALRHHRSASMSSQKSVDSNLQVREAELFTIMWTL</sequence>
<dbReference type="Pfam" id="PF00169">
    <property type="entry name" value="PH"/>
    <property type="match status" value="1"/>
</dbReference>
<evidence type="ECO:0000313" key="4">
    <source>
        <dbReference type="Proteomes" id="UP000015102"/>
    </source>
</evidence>
<dbReference type="EMBL" id="CAQQ02191771">
    <property type="status" value="NOT_ANNOTATED_CDS"/>
    <property type="molecule type" value="Genomic_DNA"/>
</dbReference>
<feature type="region of interest" description="Disordered" evidence="1">
    <location>
        <begin position="232"/>
        <end position="256"/>
    </location>
</feature>
<evidence type="ECO:0000256" key="1">
    <source>
        <dbReference type="SAM" id="MobiDB-lite"/>
    </source>
</evidence>
<dbReference type="InterPro" id="IPR011993">
    <property type="entry name" value="PH-like_dom_sf"/>
</dbReference>
<dbReference type="HOGENOM" id="CLU_351684_0_0_1"/>
<feature type="compositionally biased region" description="Polar residues" evidence="1">
    <location>
        <begin position="368"/>
        <end position="385"/>
    </location>
</feature>
<dbReference type="SUPFAM" id="SSF50729">
    <property type="entry name" value="PH domain-like"/>
    <property type="match status" value="1"/>
</dbReference>
<dbReference type="InterPro" id="IPR001849">
    <property type="entry name" value="PH_domain"/>
</dbReference>
<protein>
    <recommendedName>
        <fullName evidence="2">PH domain-containing protein</fullName>
    </recommendedName>
</protein>
<dbReference type="GO" id="GO:0035591">
    <property type="term" value="F:signaling adaptor activity"/>
    <property type="evidence" value="ECO:0007669"/>
    <property type="project" value="TreeGrafter"/>
</dbReference>
<dbReference type="EMBL" id="CAQQ02191770">
    <property type="status" value="NOT_ANNOTATED_CDS"/>
    <property type="molecule type" value="Genomic_DNA"/>
</dbReference>
<accession>T1GUE0</accession>
<dbReference type="STRING" id="36166.T1GUE0"/>
<keyword evidence="4" id="KW-1185">Reference proteome</keyword>
<feature type="compositionally biased region" description="Low complexity" evidence="1">
    <location>
        <begin position="166"/>
        <end position="182"/>
    </location>
</feature>
<feature type="region of interest" description="Disordered" evidence="1">
    <location>
        <begin position="335"/>
        <end position="385"/>
    </location>
</feature>
<dbReference type="Proteomes" id="UP000015102">
    <property type="component" value="Unassembled WGS sequence"/>
</dbReference>
<feature type="region of interest" description="Disordered" evidence="1">
    <location>
        <begin position="515"/>
        <end position="559"/>
    </location>
</feature>
<feature type="domain" description="PH" evidence="2">
    <location>
        <begin position="5"/>
        <end position="114"/>
    </location>
</feature>
<dbReference type="Gene3D" id="2.30.29.30">
    <property type="entry name" value="Pleckstrin-homology domain (PH domain)/Phosphotyrosine-binding domain (PTB)"/>
    <property type="match status" value="1"/>
</dbReference>